<name>A0A7C8M1N0_9PLEO</name>
<sequence>NRNVSEALNGAQTNQRTELTAVSRALEETSFTQDLFIRTDSLYTINATTVWKDTWRLKHFKGVKPLRVQNKDLID</sequence>
<dbReference type="InterPro" id="IPR050092">
    <property type="entry name" value="RNase_H"/>
</dbReference>
<evidence type="ECO:0000256" key="7">
    <source>
        <dbReference type="ARBA" id="ARBA00022801"/>
    </source>
</evidence>
<evidence type="ECO:0000256" key="5">
    <source>
        <dbReference type="ARBA" id="ARBA00022723"/>
    </source>
</evidence>
<dbReference type="InterPro" id="IPR012337">
    <property type="entry name" value="RNaseH-like_sf"/>
</dbReference>
<accession>A0A7C8M1N0</accession>
<dbReference type="OrthoDB" id="407198at2759"/>
<comment type="similarity">
    <text evidence="2">Belongs to the RNase H family.</text>
</comment>
<evidence type="ECO:0000259" key="8">
    <source>
        <dbReference type="PROSITE" id="PS50879"/>
    </source>
</evidence>
<dbReference type="EMBL" id="JAADJZ010000034">
    <property type="protein sequence ID" value="KAF2865359.1"/>
    <property type="molecule type" value="Genomic_DNA"/>
</dbReference>
<dbReference type="GO" id="GO:0043137">
    <property type="term" value="P:DNA replication, removal of RNA primer"/>
    <property type="evidence" value="ECO:0007669"/>
    <property type="project" value="TreeGrafter"/>
</dbReference>
<dbReference type="AlphaFoldDB" id="A0A7C8M1N0"/>
<evidence type="ECO:0000256" key="4">
    <source>
        <dbReference type="ARBA" id="ARBA00022722"/>
    </source>
</evidence>
<keyword evidence="10" id="KW-1185">Reference proteome</keyword>
<dbReference type="GO" id="GO:0046872">
    <property type="term" value="F:metal ion binding"/>
    <property type="evidence" value="ECO:0007669"/>
    <property type="project" value="UniProtKB-KW"/>
</dbReference>
<dbReference type="GO" id="GO:0004523">
    <property type="term" value="F:RNA-DNA hybrid ribonuclease activity"/>
    <property type="evidence" value="ECO:0007669"/>
    <property type="project" value="UniProtKB-EC"/>
</dbReference>
<dbReference type="InterPro" id="IPR036397">
    <property type="entry name" value="RNaseH_sf"/>
</dbReference>
<keyword evidence="5" id="KW-0479">Metal-binding</keyword>
<dbReference type="SUPFAM" id="SSF53098">
    <property type="entry name" value="Ribonuclease H-like"/>
    <property type="match status" value="1"/>
</dbReference>
<dbReference type="EC" id="3.1.26.4" evidence="3"/>
<comment type="caution">
    <text evidence="9">The sequence shown here is derived from an EMBL/GenBank/DDBJ whole genome shotgun (WGS) entry which is preliminary data.</text>
</comment>
<evidence type="ECO:0000313" key="10">
    <source>
        <dbReference type="Proteomes" id="UP000481861"/>
    </source>
</evidence>
<keyword evidence="4" id="KW-0540">Nuclease</keyword>
<dbReference type="InterPro" id="IPR002156">
    <property type="entry name" value="RNaseH_domain"/>
</dbReference>
<dbReference type="Gene3D" id="3.30.420.10">
    <property type="entry name" value="Ribonuclease H-like superfamily/Ribonuclease H"/>
    <property type="match status" value="1"/>
</dbReference>
<dbReference type="PANTHER" id="PTHR10642">
    <property type="entry name" value="RIBONUCLEASE H1"/>
    <property type="match status" value="1"/>
</dbReference>
<feature type="domain" description="RNase H type-1" evidence="8">
    <location>
        <begin position="1"/>
        <end position="75"/>
    </location>
</feature>
<keyword evidence="7" id="KW-0378">Hydrolase</keyword>
<organism evidence="9 10">
    <name type="scientific">Massariosphaeria phaeospora</name>
    <dbReference type="NCBI Taxonomy" id="100035"/>
    <lineage>
        <taxon>Eukaryota</taxon>
        <taxon>Fungi</taxon>
        <taxon>Dikarya</taxon>
        <taxon>Ascomycota</taxon>
        <taxon>Pezizomycotina</taxon>
        <taxon>Dothideomycetes</taxon>
        <taxon>Pleosporomycetidae</taxon>
        <taxon>Pleosporales</taxon>
        <taxon>Pleosporales incertae sedis</taxon>
        <taxon>Massariosphaeria</taxon>
    </lineage>
</organism>
<dbReference type="PANTHER" id="PTHR10642:SF26">
    <property type="entry name" value="RIBONUCLEASE H1"/>
    <property type="match status" value="1"/>
</dbReference>
<comment type="catalytic activity">
    <reaction evidence="1">
        <text>Endonucleolytic cleavage to 5'-phosphomonoester.</text>
        <dbReference type="EC" id="3.1.26.4"/>
    </reaction>
</comment>
<dbReference type="PROSITE" id="PS50879">
    <property type="entry name" value="RNASE_H_1"/>
    <property type="match status" value="1"/>
</dbReference>
<gene>
    <name evidence="9" type="ORF">BDV95DRAFT_507383</name>
</gene>
<evidence type="ECO:0000313" key="9">
    <source>
        <dbReference type="EMBL" id="KAF2865359.1"/>
    </source>
</evidence>
<reference evidence="9 10" key="1">
    <citation type="submission" date="2020-01" db="EMBL/GenBank/DDBJ databases">
        <authorList>
            <consortium name="DOE Joint Genome Institute"/>
            <person name="Haridas S."/>
            <person name="Albert R."/>
            <person name="Binder M."/>
            <person name="Bloem J."/>
            <person name="Labutti K."/>
            <person name="Salamov A."/>
            <person name="Andreopoulos B."/>
            <person name="Baker S.E."/>
            <person name="Barry K."/>
            <person name="Bills G."/>
            <person name="Bluhm B.H."/>
            <person name="Cannon C."/>
            <person name="Castanera R."/>
            <person name="Culley D.E."/>
            <person name="Daum C."/>
            <person name="Ezra D."/>
            <person name="Gonzalez J.B."/>
            <person name="Henrissat B."/>
            <person name="Kuo A."/>
            <person name="Liang C."/>
            <person name="Lipzen A."/>
            <person name="Lutzoni F."/>
            <person name="Magnuson J."/>
            <person name="Mondo S."/>
            <person name="Nolan M."/>
            <person name="Ohm R."/>
            <person name="Pangilinan J."/>
            <person name="Park H.-J.H."/>
            <person name="Ramirez L."/>
            <person name="Alfaro M."/>
            <person name="Sun H."/>
            <person name="Tritt A."/>
            <person name="Yoshinaga Y."/>
            <person name="Zwiers L.-H.L."/>
            <person name="Turgeon B.G."/>
            <person name="Goodwin S.B."/>
            <person name="Spatafora J.W."/>
            <person name="Crous P.W."/>
            <person name="Grigoriev I.V."/>
        </authorList>
    </citation>
    <scope>NUCLEOTIDE SEQUENCE [LARGE SCALE GENOMIC DNA]</scope>
    <source>
        <strain evidence="9 10">CBS 611.86</strain>
    </source>
</reference>
<feature type="non-terminal residue" evidence="9">
    <location>
        <position position="1"/>
    </location>
</feature>
<dbReference type="GO" id="GO:0003676">
    <property type="term" value="F:nucleic acid binding"/>
    <property type="evidence" value="ECO:0007669"/>
    <property type="project" value="InterPro"/>
</dbReference>
<protein>
    <recommendedName>
        <fullName evidence="3">ribonuclease H</fullName>
        <ecNumber evidence="3">3.1.26.4</ecNumber>
    </recommendedName>
</protein>
<dbReference type="Proteomes" id="UP000481861">
    <property type="component" value="Unassembled WGS sequence"/>
</dbReference>
<proteinExistence type="inferred from homology"/>
<dbReference type="Pfam" id="PF00075">
    <property type="entry name" value="RNase_H"/>
    <property type="match status" value="1"/>
</dbReference>
<evidence type="ECO:0000256" key="1">
    <source>
        <dbReference type="ARBA" id="ARBA00000077"/>
    </source>
</evidence>
<evidence type="ECO:0000256" key="3">
    <source>
        <dbReference type="ARBA" id="ARBA00012180"/>
    </source>
</evidence>
<evidence type="ECO:0000256" key="6">
    <source>
        <dbReference type="ARBA" id="ARBA00022759"/>
    </source>
</evidence>
<evidence type="ECO:0000256" key="2">
    <source>
        <dbReference type="ARBA" id="ARBA00005300"/>
    </source>
</evidence>
<keyword evidence="6" id="KW-0255">Endonuclease</keyword>